<sequence length="289" mass="32680">MKNILVGAVAYAPQIVPIWDTIRDYANDYFKGKLRLDYVLFSNYERQVEWLLNGKIDIAWNTNVAYVRSKFATNNQVEALLMRDTDIGFKSIFVGRKENITNLESLRGKRFGLGSLDSAQAAIMPLFYLQKEGFNTQEFLAKDLQTSQNIGDSIAIIRYNSDVGKHGDTGRSEFDVLDSIKAGILDAGAIGSTTWARILQEDSYPEISSFYASPDYCHCNFTALKNLNADSKDLFIEMMLSQNALKNDPAIAQMMKLEGLNQWVICDEKTLKGYDEIFEAMQKQNLLNP</sequence>
<proteinExistence type="predicted"/>
<dbReference type="STRING" id="35818.HPU229336_06820"/>
<dbReference type="Pfam" id="PF12974">
    <property type="entry name" value="Phosphonate-bd"/>
    <property type="match status" value="1"/>
</dbReference>
<dbReference type="PANTHER" id="PTHR35841:SF1">
    <property type="entry name" value="PHOSPHONATES-BINDING PERIPLASMIC PROTEIN"/>
    <property type="match status" value="1"/>
</dbReference>
<dbReference type="SUPFAM" id="SSF53850">
    <property type="entry name" value="Periplasmic binding protein-like II"/>
    <property type="match status" value="1"/>
</dbReference>
<comment type="caution">
    <text evidence="1">The sequence shown here is derived from an EMBL/GenBank/DDBJ whole genome shotgun (WGS) entry which is preliminary data.</text>
</comment>
<protein>
    <submittedName>
        <fullName evidence="1">Phosphate ABC transporter substrate-binding protein</fullName>
    </submittedName>
</protein>
<dbReference type="PATRIC" id="fig|35818.11.peg.2424"/>
<dbReference type="Proteomes" id="UP000037997">
    <property type="component" value="Unassembled WGS sequence"/>
</dbReference>
<gene>
    <name evidence="1" type="ORF">HPU229334_12265</name>
</gene>
<dbReference type="EMBL" id="JNOC01000080">
    <property type="protein sequence ID" value="KPH54840.1"/>
    <property type="molecule type" value="Genomic_DNA"/>
</dbReference>
<dbReference type="Gene3D" id="3.40.190.10">
    <property type="entry name" value="Periplasmic binding protein-like II"/>
    <property type="match status" value="2"/>
</dbReference>
<evidence type="ECO:0000313" key="1">
    <source>
        <dbReference type="EMBL" id="KPH54840.1"/>
    </source>
</evidence>
<name>A0A0N1EAF2_9HELI</name>
<organism evidence="1 2">
    <name type="scientific">Helicobacter pullorum</name>
    <dbReference type="NCBI Taxonomy" id="35818"/>
    <lineage>
        <taxon>Bacteria</taxon>
        <taxon>Pseudomonadati</taxon>
        <taxon>Campylobacterota</taxon>
        <taxon>Epsilonproteobacteria</taxon>
        <taxon>Campylobacterales</taxon>
        <taxon>Helicobacteraceae</taxon>
        <taxon>Helicobacter</taxon>
    </lineage>
</organism>
<dbReference type="AlphaFoldDB" id="A0A0N1EAF2"/>
<dbReference type="PANTHER" id="PTHR35841">
    <property type="entry name" value="PHOSPHONATES-BINDING PERIPLASMIC PROTEIN"/>
    <property type="match status" value="1"/>
</dbReference>
<dbReference type="RefSeq" id="WP_054198647.1">
    <property type="nucleotide sequence ID" value="NZ_JNOC01000080.1"/>
</dbReference>
<accession>A0A0N1EAF2</accession>
<evidence type="ECO:0000313" key="2">
    <source>
        <dbReference type="Proteomes" id="UP000037997"/>
    </source>
</evidence>
<reference evidence="1 2" key="1">
    <citation type="submission" date="2014-06" db="EMBL/GenBank/DDBJ databases">
        <title>Helicobacter pullorum isolates in fresh chicken meat - phenotypic and genotypic features.</title>
        <authorList>
            <person name="Borges V."/>
            <person name="Santos A."/>
            <person name="Correia C.B."/>
            <person name="Saraiva M."/>
            <person name="Menard A."/>
            <person name="Vieira L."/>
            <person name="Sampaio D.A."/>
            <person name="Gomes J.P."/>
            <person name="Oleastro M."/>
        </authorList>
    </citation>
    <scope>NUCLEOTIDE SEQUENCE [LARGE SCALE GENOMIC DNA]</scope>
    <source>
        <strain evidence="1 2">229334/12</strain>
    </source>
</reference>